<feature type="region of interest" description="Disordered" evidence="7">
    <location>
        <begin position="315"/>
        <end position="350"/>
    </location>
</feature>
<organism evidence="10 11">
    <name type="scientific">Strigops habroptila</name>
    <name type="common">Kakapo</name>
    <dbReference type="NCBI Taxonomy" id="2489341"/>
    <lineage>
        <taxon>Eukaryota</taxon>
        <taxon>Metazoa</taxon>
        <taxon>Chordata</taxon>
        <taxon>Craniata</taxon>
        <taxon>Vertebrata</taxon>
        <taxon>Euteleostomi</taxon>
        <taxon>Archelosauria</taxon>
        <taxon>Archosauria</taxon>
        <taxon>Dinosauria</taxon>
        <taxon>Saurischia</taxon>
        <taxon>Theropoda</taxon>
        <taxon>Coelurosauria</taxon>
        <taxon>Aves</taxon>
        <taxon>Neognathae</taxon>
        <taxon>Neoaves</taxon>
        <taxon>Telluraves</taxon>
        <taxon>Australaves</taxon>
        <taxon>Psittaciformes</taxon>
        <taxon>Psittacidae</taxon>
        <taxon>Strigops</taxon>
    </lineage>
</organism>
<feature type="domain" description="Cation-transporting P-type ATPase C-terminal" evidence="9">
    <location>
        <begin position="96"/>
        <end position="305"/>
    </location>
</feature>
<dbReference type="GO" id="GO:0001662">
    <property type="term" value="P:behavioral fear response"/>
    <property type="evidence" value="ECO:0007669"/>
    <property type="project" value="Ensembl"/>
</dbReference>
<reference evidence="10" key="1">
    <citation type="submission" date="2025-08" db="UniProtKB">
        <authorList>
            <consortium name="Ensembl"/>
        </authorList>
    </citation>
    <scope>IDENTIFICATION</scope>
</reference>
<dbReference type="Ensembl" id="ENSSHBT00005019800.1">
    <property type="protein sequence ID" value="ENSSHBP00005016531.1"/>
    <property type="gene ID" value="ENSSHBG00005014407.1"/>
</dbReference>
<dbReference type="GO" id="GO:0045988">
    <property type="term" value="P:negative regulation of striated muscle contraction"/>
    <property type="evidence" value="ECO:0007669"/>
    <property type="project" value="Ensembl"/>
</dbReference>
<dbReference type="Gene3D" id="3.40.50.1000">
    <property type="entry name" value="HAD superfamily/HAD-like"/>
    <property type="match status" value="1"/>
</dbReference>
<dbReference type="GO" id="GO:0031090">
    <property type="term" value="C:organelle membrane"/>
    <property type="evidence" value="ECO:0007669"/>
    <property type="project" value="Ensembl"/>
</dbReference>
<keyword evidence="6 8" id="KW-0472">Membrane</keyword>
<dbReference type="OMA" id="ENRCTHA"/>
<dbReference type="GO" id="GO:0046034">
    <property type="term" value="P:ATP metabolic process"/>
    <property type="evidence" value="ECO:0007669"/>
    <property type="project" value="Ensembl"/>
</dbReference>
<dbReference type="GO" id="GO:0006940">
    <property type="term" value="P:regulation of smooth muscle contraction"/>
    <property type="evidence" value="ECO:0007669"/>
    <property type="project" value="Ensembl"/>
</dbReference>
<dbReference type="SUPFAM" id="SSF81665">
    <property type="entry name" value="Calcium ATPase, transmembrane domain M"/>
    <property type="match status" value="1"/>
</dbReference>
<dbReference type="GO" id="GO:0030007">
    <property type="term" value="P:intracellular potassium ion homeostasis"/>
    <property type="evidence" value="ECO:0007669"/>
    <property type="project" value="Ensembl"/>
</dbReference>
<dbReference type="GO" id="GO:0021764">
    <property type="term" value="P:amygdala development"/>
    <property type="evidence" value="ECO:0007669"/>
    <property type="project" value="Ensembl"/>
</dbReference>
<dbReference type="InterPro" id="IPR050510">
    <property type="entry name" value="Cation_transp_ATPase_P-type"/>
</dbReference>
<dbReference type="GO" id="GO:0045822">
    <property type="term" value="P:negative regulation of heart contraction"/>
    <property type="evidence" value="ECO:0007669"/>
    <property type="project" value="Ensembl"/>
</dbReference>
<accession>A0A672UMD0</accession>
<dbReference type="Proteomes" id="UP000472266">
    <property type="component" value="Unplaced"/>
</dbReference>
<dbReference type="GO" id="GO:0019229">
    <property type="term" value="P:regulation of vasoconstriction"/>
    <property type="evidence" value="ECO:0007669"/>
    <property type="project" value="Ensembl"/>
</dbReference>
<name>A0A672UMD0_STRHB</name>
<dbReference type="NCBIfam" id="TIGR01494">
    <property type="entry name" value="ATPase_P-type"/>
    <property type="match status" value="1"/>
</dbReference>
<evidence type="ECO:0000256" key="7">
    <source>
        <dbReference type="SAM" id="MobiDB-lite"/>
    </source>
</evidence>
<comment type="subcellular location">
    <subcellularLocation>
        <location evidence="1">Cell membrane</location>
        <topology evidence="1">Multi-pass membrane protein</topology>
    </subcellularLocation>
</comment>
<evidence type="ECO:0000259" key="9">
    <source>
        <dbReference type="Pfam" id="PF00689"/>
    </source>
</evidence>
<dbReference type="GO" id="GO:1903416">
    <property type="term" value="P:response to glycoside"/>
    <property type="evidence" value="ECO:0007669"/>
    <property type="project" value="Ensembl"/>
</dbReference>
<dbReference type="PANTHER" id="PTHR43294">
    <property type="entry name" value="SODIUM/POTASSIUM-TRANSPORTING ATPASE SUBUNIT ALPHA"/>
    <property type="match status" value="1"/>
</dbReference>
<feature type="transmembrane region" description="Helical" evidence="8">
    <location>
        <begin position="210"/>
        <end position="229"/>
    </location>
</feature>
<feature type="transmembrane region" description="Helical" evidence="8">
    <location>
        <begin position="250"/>
        <end position="267"/>
    </location>
</feature>
<dbReference type="GO" id="GO:0040011">
    <property type="term" value="P:locomotion"/>
    <property type="evidence" value="ECO:0007669"/>
    <property type="project" value="Ensembl"/>
</dbReference>
<dbReference type="FunFam" id="3.40.50.1000:FF:000302">
    <property type="entry name" value="Na+/K+ ATPase alpha subunit isoform 1"/>
    <property type="match status" value="1"/>
</dbReference>
<keyword evidence="3 8" id="KW-0812">Transmembrane</keyword>
<dbReference type="InParanoid" id="A0A672UMD0"/>
<evidence type="ECO:0000256" key="5">
    <source>
        <dbReference type="ARBA" id="ARBA00022989"/>
    </source>
</evidence>
<dbReference type="GO" id="GO:0006883">
    <property type="term" value="P:intracellular sodium ion homeostasis"/>
    <property type="evidence" value="ECO:0007669"/>
    <property type="project" value="Ensembl"/>
</dbReference>
<evidence type="ECO:0000256" key="3">
    <source>
        <dbReference type="ARBA" id="ARBA00022692"/>
    </source>
</evidence>
<dbReference type="GO" id="GO:0002087">
    <property type="term" value="P:regulation of respiratory gaseous exchange by nervous system process"/>
    <property type="evidence" value="ECO:0007669"/>
    <property type="project" value="Ensembl"/>
</dbReference>
<sequence>GCQRQGAIVAVTGDGVNDSPALKKADIGIAMGIAGSDVSKQAADMILLDDNFASIVTGVEEGRLIFDNLKKSIAYTLTSNIPEITPFLLFIIANIPLPLGTVTILCIDLGTDMVPAISLAYEAAESDIMKRQPRNPRTDKLVNERLISMAYGQIGMIQALGGFFTYFVILAENGFLPGTLLGIRLAWDDRSTNDLEDSYGQEWTYEQRKVVEFTCHTAFFASIVVVQWADLIICKTRRNSVFQQGMKNKILIFGLLEETALAAFLSYCPGMGVALRMYPLKVTWWFCAFPYSLLIFAYDEVRKLILRRYPGGEWGPPNPPWTPKPRHGPQTPPLGSLPPSFGIRPPNPPF</sequence>
<dbReference type="GO" id="GO:0051481">
    <property type="term" value="P:negative regulation of cytosolic calcium ion concentration"/>
    <property type="evidence" value="ECO:0007669"/>
    <property type="project" value="Ensembl"/>
</dbReference>
<dbReference type="PRINTS" id="PR00119">
    <property type="entry name" value="CATATPASE"/>
</dbReference>
<keyword evidence="5 8" id="KW-1133">Transmembrane helix</keyword>
<dbReference type="GO" id="GO:0042995">
    <property type="term" value="C:cell projection"/>
    <property type="evidence" value="ECO:0007669"/>
    <property type="project" value="Ensembl"/>
</dbReference>
<feature type="transmembrane region" description="Helical" evidence="8">
    <location>
        <begin position="282"/>
        <end position="298"/>
    </location>
</feature>
<dbReference type="GO" id="GO:0021989">
    <property type="term" value="P:olfactory cortex development"/>
    <property type="evidence" value="ECO:0007669"/>
    <property type="project" value="Ensembl"/>
</dbReference>
<evidence type="ECO:0000313" key="10">
    <source>
        <dbReference type="Ensembl" id="ENSSHBP00005016531.1"/>
    </source>
</evidence>
<dbReference type="InterPro" id="IPR001757">
    <property type="entry name" value="P_typ_ATPase"/>
</dbReference>
<dbReference type="GO" id="GO:0002026">
    <property type="term" value="P:regulation of the force of heart contraction"/>
    <property type="evidence" value="ECO:0007669"/>
    <property type="project" value="Ensembl"/>
</dbReference>
<dbReference type="GO" id="GO:0019227">
    <property type="term" value="P:neuronal action potential propagation"/>
    <property type="evidence" value="ECO:0007669"/>
    <property type="project" value="Ensembl"/>
</dbReference>
<evidence type="ECO:0000256" key="6">
    <source>
        <dbReference type="ARBA" id="ARBA00023136"/>
    </source>
</evidence>
<dbReference type="AlphaFoldDB" id="A0A672UMD0"/>
<dbReference type="SUPFAM" id="SSF56784">
    <property type="entry name" value="HAD-like"/>
    <property type="match status" value="1"/>
</dbReference>
<dbReference type="PRINTS" id="PR00121">
    <property type="entry name" value="NAKATPASE"/>
</dbReference>
<dbReference type="GO" id="GO:0010996">
    <property type="term" value="P:response to auditory stimulus"/>
    <property type="evidence" value="ECO:0007669"/>
    <property type="project" value="Ensembl"/>
</dbReference>
<dbReference type="InterPro" id="IPR023214">
    <property type="entry name" value="HAD_sf"/>
</dbReference>
<evidence type="ECO:0000256" key="1">
    <source>
        <dbReference type="ARBA" id="ARBA00004651"/>
    </source>
</evidence>
<dbReference type="GO" id="GO:0031402">
    <property type="term" value="F:sodium ion binding"/>
    <property type="evidence" value="ECO:0007669"/>
    <property type="project" value="Ensembl"/>
</dbReference>
<dbReference type="GO" id="GO:0051899">
    <property type="term" value="P:membrane depolarization"/>
    <property type="evidence" value="ECO:0007669"/>
    <property type="project" value="Ensembl"/>
</dbReference>
<dbReference type="InterPro" id="IPR023298">
    <property type="entry name" value="ATPase_P-typ_TM_dom_sf"/>
</dbReference>
<dbReference type="GO" id="GO:0001504">
    <property type="term" value="P:neurotransmitter uptake"/>
    <property type="evidence" value="ECO:0007669"/>
    <property type="project" value="Ensembl"/>
</dbReference>
<dbReference type="GO" id="GO:0071383">
    <property type="term" value="P:cellular response to steroid hormone stimulus"/>
    <property type="evidence" value="ECO:0007669"/>
    <property type="project" value="Ensembl"/>
</dbReference>
<dbReference type="GO" id="GO:1990573">
    <property type="term" value="P:potassium ion import across plasma membrane"/>
    <property type="evidence" value="ECO:0007669"/>
    <property type="project" value="Ensembl"/>
</dbReference>
<keyword evidence="2" id="KW-1003">Cell membrane</keyword>
<dbReference type="GO" id="GO:1902600">
    <property type="term" value="P:proton transmembrane transport"/>
    <property type="evidence" value="ECO:0007669"/>
    <property type="project" value="TreeGrafter"/>
</dbReference>
<dbReference type="InterPro" id="IPR006068">
    <property type="entry name" value="ATPase_P-typ_cation-transptr_C"/>
</dbReference>
<dbReference type="GO" id="GO:0005783">
    <property type="term" value="C:endoplasmic reticulum"/>
    <property type="evidence" value="ECO:0007669"/>
    <property type="project" value="Ensembl"/>
</dbReference>
<gene>
    <name evidence="10" type="primary">ATP1A2</name>
</gene>
<dbReference type="GO" id="GO:0051087">
    <property type="term" value="F:protein-folding chaperone binding"/>
    <property type="evidence" value="ECO:0007669"/>
    <property type="project" value="Ensembl"/>
</dbReference>
<dbReference type="GO" id="GO:0036376">
    <property type="term" value="P:sodium ion export across plasma membrane"/>
    <property type="evidence" value="ECO:0007669"/>
    <property type="project" value="Ensembl"/>
</dbReference>
<dbReference type="Pfam" id="PF00689">
    <property type="entry name" value="Cation_ATPase_C"/>
    <property type="match status" value="1"/>
</dbReference>
<dbReference type="PANTHER" id="PTHR43294:SF6">
    <property type="entry name" value="SODIUM_POTASSIUM-TRANSPORTING ATPASE SUBUNIT ALPHA-2"/>
    <property type="match status" value="1"/>
</dbReference>
<reference evidence="10" key="2">
    <citation type="submission" date="2025-09" db="UniProtKB">
        <authorList>
            <consortium name="Ensembl"/>
        </authorList>
    </citation>
    <scope>IDENTIFICATION</scope>
</reference>
<dbReference type="GO" id="GO:0030315">
    <property type="term" value="C:T-tubule"/>
    <property type="evidence" value="ECO:0007669"/>
    <property type="project" value="Ensembl"/>
</dbReference>
<dbReference type="GO" id="GO:0005391">
    <property type="term" value="F:P-type sodium:potassium-exchanging transporter activity"/>
    <property type="evidence" value="ECO:0007669"/>
    <property type="project" value="Ensembl"/>
</dbReference>
<evidence type="ECO:0000256" key="2">
    <source>
        <dbReference type="ARBA" id="ARBA00022475"/>
    </source>
</evidence>
<protein>
    <submittedName>
        <fullName evidence="10">ATPase Na+/K+ transporting subunit alpha 2</fullName>
    </submittedName>
</protein>
<dbReference type="GO" id="GO:0016887">
    <property type="term" value="F:ATP hydrolysis activity"/>
    <property type="evidence" value="ECO:0007669"/>
    <property type="project" value="Ensembl"/>
</dbReference>
<dbReference type="GO" id="GO:0009986">
    <property type="term" value="C:cell surface"/>
    <property type="evidence" value="ECO:0007669"/>
    <property type="project" value="Ensembl"/>
</dbReference>
<keyword evidence="4" id="KW-0479">Metal-binding</keyword>
<dbReference type="GO" id="GO:0008542">
    <property type="term" value="P:visual learning"/>
    <property type="evidence" value="ECO:0007669"/>
    <property type="project" value="Ensembl"/>
</dbReference>
<proteinExistence type="predicted"/>
<dbReference type="GeneTree" id="ENSGT00940000159936"/>
<dbReference type="GO" id="GO:0019852">
    <property type="term" value="P:L-ascorbic acid metabolic process"/>
    <property type="evidence" value="ECO:0007669"/>
    <property type="project" value="Ensembl"/>
</dbReference>
<dbReference type="GO" id="GO:0005524">
    <property type="term" value="F:ATP binding"/>
    <property type="evidence" value="ECO:0007669"/>
    <property type="project" value="Ensembl"/>
</dbReference>
<keyword evidence="11" id="KW-1185">Reference proteome</keyword>
<dbReference type="GO" id="GO:0008344">
    <property type="term" value="P:adult locomotory behavior"/>
    <property type="evidence" value="ECO:0007669"/>
    <property type="project" value="Ensembl"/>
</dbReference>
<evidence type="ECO:0000256" key="4">
    <source>
        <dbReference type="ARBA" id="ARBA00022723"/>
    </source>
</evidence>
<dbReference type="GO" id="GO:0008217">
    <property type="term" value="P:regulation of blood pressure"/>
    <property type="evidence" value="ECO:0007669"/>
    <property type="project" value="Ensembl"/>
</dbReference>
<dbReference type="GO" id="GO:0035864">
    <property type="term" value="P:response to potassium ion"/>
    <property type="evidence" value="ECO:0007669"/>
    <property type="project" value="Ensembl"/>
</dbReference>
<dbReference type="InterPro" id="IPR036412">
    <property type="entry name" value="HAD-like_sf"/>
</dbReference>
<dbReference type="GO" id="GO:1990239">
    <property type="term" value="F:steroid hormone binding"/>
    <property type="evidence" value="ECO:0007669"/>
    <property type="project" value="Ensembl"/>
</dbReference>
<dbReference type="Gene3D" id="1.20.1110.10">
    <property type="entry name" value="Calcium-transporting ATPase, transmembrane domain"/>
    <property type="match status" value="1"/>
</dbReference>
<dbReference type="FunFam" id="1.20.1110.10:FF:000095">
    <property type="entry name" value="Sodium/potassium-transporting ATPase subunit alpha-1"/>
    <property type="match status" value="1"/>
</dbReference>
<dbReference type="GO" id="GO:0005890">
    <property type="term" value="C:sodium:potassium-exchanging ATPase complex"/>
    <property type="evidence" value="ECO:0007669"/>
    <property type="project" value="Ensembl"/>
</dbReference>
<evidence type="ECO:0000313" key="11">
    <source>
        <dbReference type="Proteomes" id="UP000472266"/>
    </source>
</evidence>
<dbReference type="GO" id="GO:0030955">
    <property type="term" value="F:potassium ion binding"/>
    <property type="evidence" value="ECO:0007669"/>
    <property type="project" value="Ensembl"/>
</dbReference>
<feature type="transmembrane region" description="Helical" evidence="8">
    <location>
        <begin position="150"/>
        <end position="171"/>
    </location>
</feature>
<dbReference type="GO" id="GO:0035641">
    <property type="term" value="P:locomotory exploration behavior"/>
    <property type="evidence" value="ECO:0007669"/>
    <property type="project" value="Ensembl"/>
</dbReference>
<evidence type="ECO:0000256" key="8">
    <source>
        <dbReference type="SAM" id="Phobius"/>
    </source>
</evidence>
<dbReference type="GO" id="GO:0043025">
    <property type="term" value="C:neuronal cell body"/>
    <property type="evidence" value="ECO:0007669"/>
    <property type="project" value="Ensembl"/>
</dbReference>